<protein>
    <submittedName>
        <fullName evidence="1">Uncharacterized protein</fullName>
    </submittedName>
</protein>
<feature type="non-terminal residue" evidence="1">
    <location>
        <position position="356"/>
    </location>
</feature>
<dbReference type="EMBL" id="CM026429">
    <property type="protein sequence ID" value="KAG0563109.1"/>
    <property type="molecule type" value="Genomic_DNA"/>
</dbReference>
<accession>A0A8T0GXX4</accession>
<feature type="non-terminal residue" evidence="1">
    <location>
        <position position="1"/>
    </location>
</feature>
<proteinExistence type="predicted"/>
<dbReference type="PANTHER" id="PTHR33067:SF9">
    <property type="entry name" value="RNA-DIRECTED DNA POLYMERASE"/>
    <property type="match status" value="1"/>
</dbReference>
<dbReference type="InterPro" id="IPR021109">
    <property type="entry name" value="Peptidase_aspartic_dom_sf"/>
</dbReference>
<comment type="caution">
    <text evidence="1">The sequence shown here is derived from an EMBL/GenBank/DDBJ whole genome shotgun (WGS) entry which is preliminary data.</text>
</comment>
<keyword evidence="2" id="KW-1185">Reference proteome</keyword>
<gene>
    <name evidence="1" type="ORF">KC19_8G005200</name>
</gene>
<dbReference type="CDD" id="cd00303">
    <property type="entry name" value="retropepsin_like"/>
    <property type="match status" value="1"/>
</dbReference>
<dbReference type="PANTHER" id="PTHR33067">
    <property type="entry name" value="RNA-DIRECTED DNA POLYMERASE-RELATED"/>
    <property type="match status" value="1"/>
</dbReference>
<evidence type="ECO:0000313" key="2">
    <source>
        <dbReference type="Proteomes" id="UP000822688"/>
    </source>
</evidence>
<dbReference type="Proteomes" id="UP000822688">
    <property type="component" value="Chromosome 8"/>
</dbReference>
<name>A0A8T0GXX4_CERPU</name>
<evidence type="ECO:0000313" key="1">
    <source>
        <dbReference type="EMBL" id="KAG0563109.1"/>
    </source>
</evidence>
<dbReference type="AlphaFoldDB" id="A0A8T0GXX4"/>
<reference evidence="1" key="1">
    <citation type="submission" date="2020-06" db="EMBL/GenBank/DDBJ databases">
        <title>WGS assembly of Ceratodon purpureus strain R40.</title>
        <authorList>
            <person name="Carey S.B."/>
            <person name="Jenkins J."/>
            <person name="Shu S."/>
            <person name="Lovell J.T."/>
            <person name="Sreedasyam A."/>
            <person name="Maumus F."/>
            <person name="Tiley G.P."/>
            <person name="Fernandez-Pozo N."/>
            <person name="Barry K."/>
            <person name="Chen C."/>
            <person name="Wang M."/>
            <person name="Lipzen A."/>
            <person name="Daum C."/>
            <person name="Saski C.A."/>
            <person name="Payton A.C."/>
            <person name="Mcbreen J.C."/>
            <person name="Conrad R.E."/>
            <person name="Kollar L.M."/>
            <person name="Olsson S."/>
            <person name="Huttunen S."/>
            <person name="Landis J.B."/>
            <person name="Wickett N.J."/>
            <person name="Johnson M.G."/>
            <person name="Rensing S.A."/>
            <person name="Grimwood J."/>
            <person name="Schmutz J."/>
            <person name="Mcdaniel S.F."/>
        </authorList>
    </citation>
    <scope>NUCLEOTIDE SEQUENCE</scope>
    <source>
        <strain evidence="1">R40</strain>
    </source>
</reference>
<dbReference type="Gene3D" id="2.40.70.10">
    <property type="entry name" value="Acid Proteases"/>
    <property type="match status" value="1"/>
</dbReference>
<organism evidence="1 2">
    <name type="scientific">Ceratodon purpureus</name>
    <name type="common">Fire moss</name>
    <name type="synonym">Dicranum purpureum</name>
    <dbReference type="NCBI Taxonomy" id="3225"/>
    <lineage>
        <taxon>Eukaryota</taxon>
        <taxon>Viridiplantae</taxon>
        <taxon>Streptophyta</taxon>
        <taxon>Embryophyta</taxon>
        <taxon>Bryophyta</taxon>
        <taxon>Bryophytina</taxon>
        <taxon>Bryopsida</taxon>
        <taxon>Dicranidae</taxon>
        <taxon>Pseudoditrichales</taxon>
        <taxon>Ditrichaceae</taxon>
        <taxon>Ceratodon</taxon>
    </lineage>
</organism>
<sequence length="356" mass="40118">ESQSPIVNAEKGVANPFPDISEEVRQELEETEEVVVEPPKRVRFSEGTTTIAENRPLQVDEYDILQDIKDQKANATIGQLLHDNANYQKQLREACIRPRRRRIRLPPVAVNFSAIEDYGAPEIAVEIDGCMIQNVPVDGGSGVNLMLETTANDLGFTVFEPTIQVLRMADQSRVVPLGKLTGIPTKIGETTYPLNYVILKIETGRPFPLLLGRPWLYLAEVRVDWGKKEFTFGNPPFPLPWKHEEHMGETSDTDGYTSDWSDQREEDSSMTYLVRNFKDQTEADYGFPEAVEEQGSELPESVIDGADRVKAVVSPEDYEAVEVQPGKKFHLGKNLSAAERVEYIKLLSEFSDVFAW</sequence>